<dbReference type="PANTHER" id="PTHR42866">
    <property type="entry name" value="3-DEOXY-MANNO-OCTULOSONATE CYTIDYLYLTRANSFERASE"/>
    <property type="match status" value="1"/>
</dbReference>
<keyword evidence="2" id="KW-1185">Reference proteome</keyword>
<gene>
    <name evidence="1" type="ORF">SAMN05216207_100965</name>
</gene>
<organism evidence="1 2">
    <name type="scientific">Pseudonocardia ammonioxydans</name>
    <dbReference type="NCBI Taxonomy" id="260086"/>
    <lineage>
        <taxon>Bacteria</taxon>
        <taxon>Bacillati</taxon>
        <taxon>Actinomycetota</taxon>
        <taxon>Actinomycetes</taxon>
        <taxon>Pseudonocardiales</taxon>
        <taxon>Pseudonocardiaceae</taxon>
        <taxon>Pseudonocardia</taxon>
    </lineage>
</organism>
<proteinExistence type="predicted"/>
<accession>A0A1I4WRT4</accession>
<dbReference type="STRING" id="260086.SAMN05216207_100965"/>
<dbReference type="Pfam" id="PF02348">
    <property type="entry name" value="CTP_transf_3"/>
    <property type="match status" value="1"/>
</dbReference>
<dbReference type="OrthoDB" id="9801052at2"/>
<dbReference type="SUPFAM" id="SSF53448">
    <property type="entry name" value="Nucleotide-diphospho-sugar transferases"/>
    <property type="match status" value="1"/>
</dbReference>
<evidence type="ECO:0000313" key="2">
    <source>
        <dbReference type="Proteomes" id="UP000199614"/>
    </source>
</evidence>
<dbReference type="Proteomes" id="UP000199614">
    <property type="component" value="Unassembled WGS sequence"/>
</dbReference>
<protein>
    <submittedName>
        <fullName evidence="1">Spore coat polysaccharide biosynthesis protein SpsF</fullName>
    </submittedName>
</protein>
<dbReference type="RefSeq" id="WP_093341128.1">
    <property type="nucleotide sequence ID" value="NZ_FOUY01000009.1"/>
</dbReference>
<name>A0A1I4WRT4_PSUAM</name>
<evidence type="ECO:0000313" key="1">
    <source>
        <dbReference type="EMBL" id="SFN16498.1"/>
    </source>
</evidence>
<dbReference type="AlphaFoldDB" id="A0A1I4WRT4"/>
<dbReference type="CDD" id="cd02518">
    <property type="entry name" value="GT2_SpsF"/>
    <property type="match status" value="1"/>
</dbReference>
<dbReference type="InterPro" id="IPR029044">
    <property type="entry name" value="Nucleotide-diphossugar_trans"/>
</dbReference>
<dbReference type="EMBL" id="FOUY01000009">
    <property type="protein sequence ID" value="SFN16498.1"/>
    <property type="molecule type" value="Genomic_DNA"/>
</dbReference>
<reference evidence="1 2" key="1">
    <citation type="submission" date="2016-10" db="EMBL/GenBank/DDBJ databases">
        <authorList>
            <person name="de Groot N.N."/>
        </authorList>
    </citation>
    <scope>NUCLEOTIDE SEQUENCE [LARGE SCALE GENOMIC DNA]</scope>
    <source>
        <strain evidence="1 2">CGMCC 4.1877</strain>
    </source>
</reference>
<sequence length="241" mass="25801">MRINAVIQARTGSTRLPGKVLRDLGGRPVLDRVVHAARAASSIDQVLVATSTAAGDDAVAERASRLGVPVVRGSEDDVLSRFVQAVDEHPCDAVVRLTADCPLLDPDLVGLVAATWRTAPQHDYVATTLVRTLPRGLDVELATVPALRALASSATGYDRVHVTSGLYGDPERFRCLGVVVAPAANDLRVTLDTADDLHALEGLVERLGDRTDWRSVVSVLRSNPDLVERNAHVRQKSLTEG</sequence>
<dbReference type="GO" id="GO:0005829">
    <property type="term" value="C:cytosol"/>
    <property type="evidence" value="ECO:0007669"/>
    <property type="project" value="TreeGrafter"/>
</dbReference>
<dbReference type="PANTHER" id="PTHR42866:SF1">
    <property type="entry name" value="SPORE COAT POLYSACCHARIDE BIOSYNTHESIS PROTEIN SPSF"/>
    <property type="match status" value="1"/>
</dbReference>
<dbReference type="Gene3D" id="3.90.550.10">
    <property type="entry name" value="Spore Coat Polysaccharide Biosynthesis Protein SpsA, Chain A"/>
    <property type="match status" value="1"/>
</dbReference>
<dbReference type="InterPro" id="IPR003329">
    <property type="entry name" value="Cytidylyl_trans"/>
</dbReference>